<organism evidence="1">
    <name type="scientific">termite gut metagenome</name>
    <dbReference type="NCBI Taxonomy" id="433724"/>
    <lineage>
        <taxon>unclassified sequences</taxon>
        <taxon>metagenomes</taxon>
        <taxon>organismal metagenomes</taxon>
    </lineage>
</organism>
<gene>
    <name evidence="1" type="ORF">EZS27_010964</name>
</gene>
<dbReference type="AlphaFoldDB" id="A0A5J4S565"/>
<protein>
    <submittedName>
        <fullName evidence="1">Uncharacterized protein</fullName>
    </submittedName>
</protein>
<evidence type="ECO:0000313" key="1">
    <source>
        <dbReference type="EMBL" id="KAA6341219.1"/>
    </source>
</evidence>
<proteinExistence type="predicted"/>
<name>A0A5J4S565_9ZZZZ</name>
<reference evidence="1" key="1">
    <citation type="submission" date="2019-03" db="EMBL/GenBank/DDBJ databases">
        <title>Single cell metagenomics reveals metabolic interactions within the superorganism composed of flagellate Streblomastix strix and complex community of Bacteroidetes bacteria on its surface.</title>
        <authorList>
            <person name="Treitli S.C."/>
            <person name="Kolisko M."/>
            <person name="Husnik F."/>
            <person name="Keeling P."/>
            <person name="Hampl V."/>
        </authorList>
    </citation>
    <scope>NUCLEOTIDE SEQUENCE</scope>
    <source>
        <strain evidence="1">STM</strain>
    </source>
</reference>
<accession>A0A5J4S565</accession>
<sequence length="49" mass="5918">MTKLEIISEILSDAFNSKKATKEKVIEYDINGHVDYRYQQFRLKMLMDY</sequence>
<dbReference type="EMBL" id="SNRY01000404">
    <property type="protein sequence ID" value="KAA6341219.1"/>
    <property type="molecule type" value="Genomic_DNA"/>
</dbReference>
<comment type="caution">
    <text evidence="1">The sequence shown here is derived from an EMBL/GenBank/DDBJ whole genome shotgun (WGS) entry which is preliminary data.</text>
</comment>